<feature type="transmembrane region" description="Helical" evidence="8">
    <location>
        <begin position="637"/>
        <end position="658"/>
    </location>
</feature>
<dbReference type="Gene3D" id="3.90.550.10">
    <property type="entry name" value="Spore Coat Polysaccharide Biosynthesis Protein SpsA, Chain A"/>
    <property type="match status" value="1"/>
</dbReference>
<sequence>MASAVAPRPAARLPLDASLLAALKSTGEGHDAGPFGKGALPRSVSASSLGSSLATSEYSSGPVSRGPSDDGRGEVGGLLAPVPCPQTAIQIDTAPLSLSSTDHQRVLTPLVDSGLKRAVFATTSVLVVATGVYFASWRIAAVSGNWTFLDALICVMAVYDLLQSSICLTLILRAKTINPKLQATPPRYHVAMIATKAPSEPLSVLQKTLSAMLDQDYPYPYDVWLADERPDEETRAWCAEHGVRISTRQGVPEYHQAQWPRRTRCKEGNLAYFYDHYGYEQYDVVAQFDADHVPSRSYLSSVTPAFQDPKIGYAACPSICGANRDASWAVRGRLYEEAYFHGPWGASTARDLSPFCIGSHYVVRTAALKQAGGIGPELDEDMSTSYIMTANGFKGAFALNTIAHGDGPVNFEDAMRQEYQWSRSAMMILCRYMYPWWGRSYKLTVAERVRIMHWMFFWFSWSAWAVLPHLVITGLAFGLVVPAAVGAGMLALHGAPMLLAQYAHWLAARSFGWLRPVDAPVCMLTWEVVLHKALKPYWILMGTTHGLLGGLFGMHFDIKVTPKGDRGQSLIGLRCVAPMLLSSAFGFAIAAFVAPAASLGYLMALWFVGAMGAMLAAVVVVLHCAENHSLRALPWDNLAVHATVLLAVVTLGGFAVLTKGWGDWSIVAKMQFQLACVSATLYVVCSVLVSQDGHVGTKLLGCAMVCGAVLWGSTLAGCVLSFSLVVGDPLSSEHSAFLCCLSAAVLAVLVVNRMGANPPFLWVIGMVACLAFGISTIIGQPVKDHVTLWRDVIGHFQLAMAVGAGTAAVVGVVVLPSLAADEMRERVAEAVRGAGATAARGGGDYGSAAGSKPLQQPDQQPAAAAAAAASLRRHEAGAAADGGGGDGDGESWTSAVAAVKAAAAAAATPMAAGGGTPDASSAQTLRSDAAAGAAAAEAVVGVEVLLNDLGKDLNDDDYLQLLRDMTAPHHQPPRNQPLHQLPLSRLGTGLTGLGADSKHWALEKEKEVDVDVDMDMDVDVDVERAVAGGAVAARQQPLPAAAAAAAEATGAHAVPGAAAGGHDTAGGCGGDGTGGGGGGGSRCRGGGGLELVAALRPLLARARMCIGTAALEPPLFLSAPFNPLAWAAVVGMAEELLTRVAALEGLVGDGFGLHIMADASLSCYFEVDIVPYFRRAYGQVAATCATLSDTIIRHRHGVRGDGTGSTWDVFGCSSRWHQTKQELREAVEWEFGSYWAHVRAAAAAGGDVHGDVRCGGADAAAVLLGAAGAASLHRPVADVHQMRGIAFMWTLTNSLIDAMEALERAVAAAHGINLPPPQQPQPPQQSAVQQASQQEQQAAAKGPELAPVAVDVAEPSSSSSPPAGPPPLLTWLQLNFGWAWQLLLPQKGYCWYNNAGPSGLTNH</sequence>
<dbReference type="OrthoDB" id="549343at2759"/>
<gene>
    <name evidence="9" type="ORF">HYH02_001375</name>
</gene>
<evidence type="ECO:0000256" key="1">
    <source>
        <dbReference type="ARBA" id="ARBA00004141"/>
    </source>
</evidence>
<dbReference type="PANTHER" id="PTHR43867:SF2">
    <property type="entry name" value="CELLULOSE SYNTHASE CATALYTIC SUBUNIT A [UDP-FORMING]"/>
    <property type="match status" value="1"/>
</dbReference>
<dbReference type="UniPathway" id="UPA00222"/>
<comment type="caution">
    <text evidence="9">The sequence shown here is derived from an EMBL/GenBank/DDBJ whole genome shotgun (WGS) entry which is preliminary data.</text>
</comment>
<dbReference type="GO" id="GO:0016757">
    <property type="term" value="F:glycosyltransferase activity"/>
    <property type="evidence" value="ECO:0007669"/>
    <property type="project" value="UniProtKB-KW"/>
</dbReference>
<feature type="transmembrane region" description="Helical" evidence="8">
    <location>
        <begin position="701"/>
        <end position="722"/>
    </location>
</feature>
<keyword evidence="4 8" id="KW-0812">Transmembrane</keyword>
<evidence type="ECO:0000256" key="3">
    <source>
        <dbReference type="ARBA" id="ARBA00022679"/>
    </source>
</evidence>
<evidence type="ECO:0000256" key="6">
    <source>
        <dbReference type="ARBA" id="ARBA00023136"/>
    </source>
</evidence>
<feature type="region of interest" description="Disordered" evidence="7">
    <location>
        <begin position="837"/>
        <end position="868"/>
    </location>
</feature>
<feature type="transmembrane region" description="Helical" evidence="8">
    <location>
        <begin position="734"/>
        <end position="752"/>
    </location>
</feature>
<evidence type="ECO:0000256" key="5">
    <source>
        <dbReference type="ARBA" id="ARBA00022989"/>
    </source>
</evidence>
<dbReference type="SUPFAM" id="SSF53448">
    <property type="entry name" value="Nucleotide-diphospho-sugar transferases"/>
    <property type="match status" value="1"/>
</dbReference>
<feature type="region of interest" description="Disordered" evidence="7">
    <location>
        <begin position="53"/>
        <end position="77"/>
    </location>
</feature>
<organism evidence="9 10">
    <name type="scientific">Chlamydomonas schloesseri</name>
    <dbReference type="NCBI Taxonomy" id="2026947"/>
    <lineage>
        <taxon>Eukaryota</taxon>
        <taxon>Viridiplantae</taxon>
        <taxon>Chlorophyta</taxon>
        <taxon>core chlorophytes</taxon>
        <taxon>Chlorophyceae</taxon>
        <taxon>CS clade</taxon>
        <taxon>Chlamydomonadales</taxon>
        <taxon>Chlamydomonadaceae</taxon>
        <taxon>Chlamydomonas</taxon>
    </lineage>
</organism>
<evidence type="ECO:0000256" key="4">
    <source>
        <dbReference type="ARBA" id="ARBA00022692"/>
    </source>
</evidence>
<accession>A0A835WXX7</accession>
<dbReference type="InterPro" id="IPR050321">
    <property type="entry name" value="Glycosyltr_2/OpgH_subfam"/>
</dbReference>
<feature type="transmembrane region" description="Helical" evidence="8">
    <location>
        <begin position="759"/>
        <end position="778"/>
    </location>
</feature>
<evidence type="ECO:0000256" key="8">
    <source>
        <dbReference type="SAM" id="Phobius"/>
    </source>
</evidence>
<keyword evidence="2" id="KW-0328">Glycosyltransferase</keyword>
<keyword evidence="10" id="KW-1185">Reference proteome</keyword>
<dbReference type="Proteomes" id="UP000613740">
    <property type="component" value="Unassembled WGS sequence"/>
</dbReference>
<dbReference type="Pfam" id="PF13641">
    <property type="entry name" value="Glyco_tranf_2_3"/>
    <property type="match status" value="1"/>
</dbReference>
<dbReference type="PANTHER" id="PTHR43867">
    <property type="entry name" value="CELLULOSE SYNTHASE CATALYTIC SUBUNIT A [UDP-FORMING]"/>
    <property type="match status" value="1"/>
</dbReference>
<dbReference type="GO" id="GO:0006665">
    <property type="term" value="P:sphingolipid metabolic process"/>
    <property type="evidence" value="ECO:0007669"/>
    <property type="project" value="UniProtKB-UniPathway"/>
</dbReference>
<keyword evidence="6 8" id="KW-0472">Membrane</keyword>
<feature type="transmembrane region" description="Helical" evidence="8">
    <location>
        <begin position="451"/>
        <end position="471"/>
    </location>
</feature>
<dbReference type="EMBL" id="JAEHOD010000002">
    <property type="protein sequence ID" value="KAG2454350.1"/>
    <property type="molecule type" value="Genomic_DNA"/>
</dbReference>
<reference evidence="9" key="1">
    <citation type="journal article" date="2020" name="bioRxiv">
        <title>Comparative genomics of Chlamydomonas.</title>
        <authorList>
            <person name="Craig R.J."/>
            <person name="Hasan A.R."/>
            <person name="Ness R.W."/>
            <person name="Keightley P.D."/>
        </authorList>
    </citation>
    <scope>NUCLEOTIDE SEQUENCE</scope>
    <source>
        <strain evidence="9">CCAP 11/173</strain>
    </source>
</reference>
<feature type="transmembrane region" description="Helical" evidence="8">
    <location>
        <begin position="575"/>
        <end position="597"/>
    </location>
</feature>
<evidence type="ECO:0008006" key="11">
    <source>
        <dbReference type="Google" id="ProtNLM"/>
    </source>
</evidence>
<feature type="region of interest" description="Disordered" evidence="7">
    <location>
        <begin position="1312"/>
        <end position="1344"/>
    </location>
</feature>
<dbReference type="GO" id="GO:0016020">
    <property type="term" value="C:membrane"/>
    <property type="evidence" value="ECO:0007669"/>
    <property type="project" value="UniProtKB-SubCell"/>
</dbReference>
<feature type="transmembrane region" description="Helical" evidence="8">
    <location>
        <begin position="670"/>
        <end position="689"/>
    </location>
</feature>
<keyword evidence="5 8" id="KW-1133">Transmembrane helix</keyword>
<feature type="transmembrane region" description="Helical" evidence="8">
    <location>
        <begin position="536"/>
        <end position="554"/>
    </location>
</feature>
<feature type="compositionally biased region" description="Pro residues" evidence="7">
    <location>
        <begin position="1314"/>
        <end position="1323"/>
    </location>
</feature>
<evidence type="ECO:0000256" key="7">
    <source>
        <dbReference type="SAM" id="MobiDB-lite"/>
    </source>
</evidence>
<feature type="transmembrane region" description="Helical" evidence="8">
    <location>
        <begin position="118"/>
        <end position="140"/>
    </location>
</feature>
<evidence type="ECO:0000256" key="2">
    <source>
        <dbReference type="ARBA" id="ARBA00022676"/>
    </source>
</evidence>
<evidence type="ECO:0000313" key="9">
    <source>
        <dbReference type="EMBL" id="KAG2454350.1"/>
    </source>
</evidence>
<feature type="transmembrane region" description="Helical" evidence="8">
    <location>
        <begin position="798"/>
        <end position="819"/>
    </location>
</feature>
<name>A0A835WXX7_9CHLO</name>
<protein>
    <recommendedName>
        <fullName evidence="11">Glycosyltransferase 2-like domain-containing protein</fullName>
    </recommendedName>
</protein>
<dbReference type="InterPro" id="IPR029044">
    <property type="entry name" value="Nucleotide-diphossugar_trans"/>
</dbReference>
<feature type="transmembrane region" description="Helical" evidence="8">
    <location>
        <begin position="603"/>
        <end position="625"/>
    </location>
</feature>
<proteinExistence type="predicted"/>
<comment type="subcellular location">
    <subcellularLocation>
        <location evidence="1">Membrane</location>
        <topology evidence="1">Multi-pass membrane protein</topology>
    </subcellularLocation>
</comment>
<evidence type="ECO:0000313" key="10">
    <source>
        <dbReference type="Proteomes" id="UP000613740"/>
    </source>
</evidence>
<feature type="compositionally biased region" description="Low complexity" evidence="7">
    <location>
        <begin position="1324"/>
        <end position="1344"/>
    </location>
</feature>
<keyword evidence="3" id="KW-0808">Transferase</keyword>
<feature type="transmembrane region" description="Helical" evidence="8">
    <location>
        <begin position="146"/>
        <end position="172"/>
    </location>
</feature>